<name>A0A8S5NB03_9CAUD</name>
<evidence type="ECO:0000313" key="1">
    <source>
        <dbReference type="EMBL" id="DAD91604.1"/>
    </source>
</evidence>
<sequence>MLTFDFMRGRLKTPFVLYLLNIHSFLLKIYNGHLRD</sequence>
<protein>
    <submittedName>
        <fullName evidence="1">Uncharacterized protein</fullName>
    </submittedName>
</protein>
<reference evidence="1" key="1">
    <citation type="journal article" date="2021" name="Proc. Natl. Acad. Sci. U.S.A.">
        <title>A Catalog of Tens of Thousands of Viruses from Human Metagenomes Reveals Hidden Associations with Chronic Diseases.</title>
        <authorList>
            <person name="Tisza M.J."/>
            <person name="Buck C.B."/>
        </authorList>
    </citation>
    <scope>NUCLEOTIDE SEQUENCE</scope>
    <source>
        <strain evidence="1">CtT3B27</strain>
    </source>
</reference>
<organism evidence="1">
    <name type="scientific">Myoviridae sp. ctT3B27</name>
    <dbReference type="NCBI Taxonomy" id="2826655"/>
    <lineage>
        <taxon>Viruses</taxon>
        <taxon>Duplodnaviria</taxon>
        <taxon>Heunggongvirae</taxon>
        <taxon>Uroviricota</taxon>
        <taxon>Caudoviricetes</taxon>
    </lineage>
</organism>
<proteinExistence type="predicted"/>
<accession>A0A8S5NB03</accession>
<dbReference type="EMBL" id="BK015116">
    <property type="protein sequence ID" value="DAD91604.1"/>
    <property type="molecule type" value="Genomic_DNA"/>
</dbReference>